<reference evidence="3" key="1">
    <citation type="submission" date="2025-08" db="UniProtKB">
        <authorList>
            <consortium name="RefSeq"/>
        </authorList>
    </citation>
    <scope>IDENTIFICATION</scope>
    <source>
        <tissue evidence="3">Testes</tissue>
    </source>
</reference>
<proteinExistence type="predicted"/>
<dbReference type="InterPro" id="IPR011009">
    <property type="entry name" value="Kinase-like_dom_sf"/>
</dbReference>
<name>A0ABM0MYB2_SACKO</name>
<dbReference type="Gene3D" id="3.30.200.20">
    <property type="entry name" value="Phosphorylase Kinase, domain 1"/>
    <property type="match status" value="1"/>
</dbReference>
<dbReference type="PANTHER" id="PTHR24347">
    <property type="entry name" value="SERINE/THREONINE-PROTEIN KINASE"/>
    <property type="match status" value="1"/>
</dbReference>
<dbReference type="Gene3D" id="1.10.510.10">
    <property type="entry name" value="Transferase(Phosphotransferase) domain 1"/>
    <property type="match status" value="1"/>
</dbReference>
<dbReference type="PROSITE" id="PS50011">
    <property type="entry name" value="PROTEIN_KINASE_DOM"/>
    <property type="match status" value="1"/>
</dbReference>
<dbReference type="InterPro" id="IPR008145">
    <property type="entry name" value="GK/Ca_channel_bsu"/>
</dbReference>
<evidence type="ECO:0000259" key="1">
    <source>
        <dbReference type="PROSITE" id="PS50011"/>
    </source>
</evidence>
<dbReference type="Proteomes" id="UP000694865">
    <property type="component" value="Unplaced"/>
</dbReference>
<gene>
    <name evidence="3" type="primary">LOC102804619</name>
</gene>
<dbReference type="RefSeq" id="XP_006825003.1">
    <property type="nucleotide sequence ID" value="XM_006824940.1"/>
</dbReference>
<dbReference type="InterPro" id="IPR027417">
    <property type="entry name" value="P-loop_NTPase"/>
</dbReference>
<dbReference type="Pfam" id="PF00069">
    <property type="entry name" value="Pkinase"/>
    <property type="match status" value="1"/>
</dbReference>
<feature type="domain" description="Protein kinase" evidence="1">
    <location>
        <begin position="1"/>
        <end position="220"/>
    </location>
</feature>
<dbReference type="Gene3D" id="3.40.50.300">
    <property type="entry name" value="P-loop containing nucleotide triphosphate hydrolases"/>
    <property type="match status" value="1"/>
</dbReference>
<dbReference type="SUPFAM" id="SSF52540">
    <property type="entry name" value="P-loop containing nucleoside triphosphate hydrolases"/>
    <property type="match status" value="1"/>
</dbReference>
<accession>A0ABM0MYB2</accession>
<sequence>MDLKREASICHMLKHPHIVELLETYSADGMLYMVFEYMDGADLCFEIVKRANAGFVYSEAVASHYLRQILEALRYCHDNDIVHRDMKPHCVLLATKENSAPVKLGGFGIAIQLPENGYITSGRIGTPHFMAPEVVKREPYGKAADMWGCGVMLYILLSGSLPFYGTKDRLFDSIVKGKYYLKTKAWEHISEAAKDLLQKMLSVDPEERITVDQALSHPWLRDGSLERLAKESELLRQAYGHYFDLTIVNNDIEETIKTLENAIDEICTTPQWVPVSWVY</sequence>
<keyword evidence="2" id="KW-1185">Reference proteome</keyword>
<organism evidence="2 3">
    <name type="scientific">Saccoglossus kowalevskii</name>
    <name type="common">Acorn worm</name>
    <dbReference type="NCBI Taxonomy" id="10224"/>
    <lineage>
        <taxon>Eukaryota</taxon>
        <taxon>Metazoa</taxon>
        <taxon>Hemichordata</taxon>
        <taxon>Enteropneusta</taxon>
        <taxon>Harrimaniidae</taxon>
        <taxon>Saccoglossus</taxon>
    </lineage>
</organism>
<protein>
    <submittedName>
        <fullName evidence="3">Peripheral plasma membrane protein CASK-like</fullName>
    </submittedName>
</protein>
<evidence type="ECO:0000313" key="2">
    <source>
        <dbReference type="Proteomes" id="UP000694865"/>
    </source>
</evidence>
<dbReference type="InterPro" id="IPR000719">
    <property type="entry name" value="Prot_kinase_dom"/>
</dbReference>
<dbReference type="SUPFAM" id="SSF56112">
    <property type="entry name" value="Protein kinase-like (PK-like)"/>
    <property type="match status" value="1"/>
</dbReference>
<dbReference type="GeneID" id="102804619"/>
<evidence type="ECO:0000313" key="3">
    <source>
        <dbReference type="RefSeq" id="XP_006825003.1"/>
    </source>
</evidence>
<dbReference type="Pfam" id="PF00625">
    <property type="entry name" value="Guanylate_kin"/>
    <property type="match status" value="1"/>
</dbReference>